<dbReference type="InterPro" id="IPR036271">
    <property type="entry name" value="Tet_transcr_reg_TetR-rel_C_sf"/>
</dbReference>
<keyword evidence="1" id="KW-0805">Transcription regulation</keyword>
<evidence type="ECO:0000256" key="2">
    <source>
        <dbReference type="ARBA" id="ARBA00023125"/>
    </source>
</evidence>
<reference evidence="8" key="1">
    <citation type="journal article" date="2019" name="Int. J. Syst. Evol. Microbiol.">
        <title>The Global Catalogue of Microorganisms (GCM) 10K type strain sequencing project: providing services to taxonomists for standard genome sequencing and annotation.</title>
        <authorList>
            <consortium name="The Broad Institute Genomics Platform"/>
            <consortium name="The Broad Institute Genome Sequencing Center for Infectious Disease"/>
            <person name="Wu L."/>
            <person name="Ma J."/>
        </authorList>
    </citation>
    <scope>NUCLEOTIDE SEQUENCE [LARGE SCALE GENOMIC DNA]</scope>
    <source>
        <strain evidence="8">JCM 15589</strain>
    </source>
</reference>
<evidence type="ECO:0000313" key="8">
    <source>
        <dbReference type="Proteomes" id="UP001501138"/>
    </source>
</evidence>
<sequence length="241" mass="25457">MARDLSHQRGDDDHGPLRSDARQNRDRIVEAARRLFAARGVDVPVATVARHAGVGVATLYRRFPTREALVEQAFAEEFAACTAAVRRAAADPDPWQGFATAVGKVCEMQSVDRGFGAAFLAALPQSPHLAQERDQVFAVLGDLVRRAQAAGSLRPDFTLDDLALVVMANSGIVAAAPEGARRASRRLVGYLLSGFRADGLEPIPPAAGPGLLEELGLAGPGVGAGTLRRSAPRAPRRPSSP</sequence>
<dbReference type="PANTHER" id="PTHR30055:SF234">
    <property type="entry name" value="HTH-TYPE TRANSCRIPTIONAL REGULATOR BETI"/>
    <property type="match status" value="1"/>
</dbReference>
<feature type="domain" description="HTH tetR-type" evidence="6">
    <location>
        <begin position="22"/>
        <end position="81"/>
    </location>
</feature>
<dbReference type="Pfam" id="PF21597">
    <property type="entry name" value="TetR_C_43"/>
    <property type="match status" value="1"/>
</dbReference>
<dbReference type="EMBL" id="BAAAPM010000008">
    <property type="protein sequence ID" value="GAA1736777.1"/>
    <property type="molecule type" value="Genomic_DNA"/>
</dbReference>
<dbReference type="SUPFAM" id="SSF48498">
    <property type="entry name" value="Tetracyclin repressor-like, C-terminal domain"/>
    <property type="match status" value="1"/>
</dbReference>
<proteinExistence type="predicted"/>
<dbReference type="InterPro" id="IPR049445">
    <property type="entry name" value="TetR_SbtR-like_C"/>
</dbReference>
<dbReference type="InterPro" id="IPR009057">
    <property type="entry name" value="Homeodomain-like_sf"/>
</dbReference>
<evidence type="ECO:0000256" key="4">
    <source>
        <dbReference type="PROSITE-ProRule" id="PRU00335"/>
    </source>
</evidence>
<feature type="compositionally biased region" description="Basic residues" evidence="5">
    <location>
        <begin position="230"/>
        <end position="241"/>
    </location>
</feature>
<keyword evidence="2 4" id="KW-0238">DNA-binding</keyword>
<dbReference type="PROSITE" id="PS50977">
    <property type="entry name" value="HTH_TETR_2"/>
    <property type="match status" value="1"/>
</dbReference>
<keyword evidence="3" id="KW-0804">Transcription</keyword>
<dbReference type="InterPro" id="IPR050109">
    <property type="entry name" value="HTH-type_TetR-like_transc_reg"/>
</dbReference>
<evidence type="ECO:0000256" key="5">
    <source>
        <dbReference type="SAM" id="MobiDB-lite"/>
    </source>
</evidence>
<feature type="DNA-binding region" description="H-T-H motif" evidence="4">
    <location>
        <begin position="44"/>
        <end position="63"/>
    </location>
</feature>
<name>A0ABP4VST2_9MICO</name>
<dbReference type="InterPro" id="IPR001647">
    <property type="entry name" value="HTH_TetR"/>
</dbReference>
<feature type="region of interest" description="Disordered" evidence="5">
    <location>
        <begin position="222"/>
        <end position="241"/>
    </location>
</feature>
<dbReference type="PRINTS" id="PR00455">
    <property type="entry name" value="HTHTETR"/>
</dbReference>
<dbReference type="PANTHER" id="PTHR30055">
    <property type="entry name" value="HTH-TYPE TRANSCRIPTIONAL REGULATOR RUTR"/>
    <property type="match status" value="1"/>
</dbReference>
<protein>
    <submittedName>
        <fullName evidence="7">TetR/AcrR family transcriptional regulator</fullName>
    </submittedName>
</protein>
<dbReference type="SUPFAM" id="SSF46689">
    <property type="entry name" value="Homeodomain-like"/>
    <property type="match status" value="1"/>
</dbReference>
<evidence type="ECO:0000256" key="3">
    <source>
        <dbReference type="ARBA" id="ARBA00023163"/>
    </source>
</evidence>
<dbReference type="Pfam" id="PF00440">
    <property type="entry name" value="TetR_N"/>
    <property type="match status" value="1"/>
</dbReference>
<dbReference type="Proteomes" id="UP001501138">
    <property type="component" value="Unassembled WGS sequence"/>
</dbReference>
<dbReference type="RefSeq" id="WP_344249959.1">
    <property type="nucleotide sequence ID" value="NZ_BAAAPM010000008.1"/>
</dbReference>
<feature type="region of interest" description="Disordered" evidence="5">
    <location>
        <begin position="1"/>
        <end position="24"/>
    </location>
</feature>
<evidence type="ECO:0000313" key="7">
    <source>
        <dbReference type="EMBL" id="GAA1736777.1"/>
    </source>
</evidence>
<evidence type="ECO:0000259" key="6">
    <source>
        <dbReference type="PROSITE" id="PS50977"/>
    </source>
</evidence>
<comment type="caution">
    <text evidence="7">The sequence shown here is derived from an EMBL/GenBank/DDBJ whole genome shotgun (WGS) entry which is preliminary data.</text>
</comment>
<accession>A0ABP4VST2</accession>
<keyword evidence="8" id="KW-1185">Reference proteome</keyword>
<gene>
    <name evidence="7" type="ORF">GCM10009809_34980</name>
</gene>
<evidence type="ECO:0000256" key="1">
    <source>
        <dbReference type="ARBA" id="ARBA00023015"/>
    </source>
</evidence>
<dbReference type="Gene3D" id="1.10.357.10">
    <property type="entry name" value="Tetracycline Repressor, domain 2"/>
    <property type="match status" value="1"/>
</dbReference>
<organism evidence="7 8">
    <name type="scientific">Isoptericola hypogeus</name>
    <dbReference type="NCBI Taxonomy" id="300179"/>
    <lineage>
        <taxon>Bacteria</taxon>
        <taxon>Bacillati</taxon>
        <taxon>Actinomycetota</taxon>
        <taxon>Actinomycetes</taxon>
        <taxon>Micrococcales</taxon>
        <taxon>Promicromonosporaceae</taxon>
        <taxon>Isoptericola</taxon>
    </lineage>
</organism>